<dbReference type="InterPro" id="IPR013604">
    <property type="entry name" value="7TM_chemorcpt"/>
</dbReference>
<name>A0A6A0GQ62_HYAAZ</name>
<keyword evidence="4 6" id="KW-1133">Transmembrane helix</keyword>
<reference evidence="7" key="2">
    <citation type="journal article" date="2018" name="Environ. Sci. Technol.">
        <title>The Toxicogenome of Hyalella azteca: A Model for Sediment Ecotoxicology and Evolutionary Toxicology.</title>
        <authorList>
            <person name="Poynton H.C."/>
            <person name="Hasenbein S."/>
            <person name="Benoit J.B."/>
            <person name="Sepulveda M.S."/>
            <person name="Poelchau M.F."/>
            <person name="Hughes D.S.T."/>
            <person name="Murali S.C."/>
            <person name="Chen S."/>
            <person name="Glastad K.M."/>
            <person name="Goodisman M.A.D."/>
            <person name="Werren J.H."/>
            <person name="Vineis J.H."/>
            <person name="Bowen J.L."/>
            <person name="Friedrich M."/>
            <person name="Jones J."/>
            <person name="Robertson H.M."/>
            <person name="Feyereisen R."/>
            <person name="Mechler-Hickson A."/>
            <person name="Mathers N."/>
            <person name="Lee C.E."/>
            <person name="Colbourne J.K."/>
            <person name="Biales A."/>
            <person name="Johnston J.S."/>
            <person name="Wellborn G.A."/>
            <person name="Rosendale A.J."/>
            <person name="Cridge A.G."/>
            <person name="Munoz-Torres M.C."/>
            <person name="Bain P.A."/>
            <person name="Manny A.R."/>
            <person name="Major K.M."/>
            <person name="Lambert F.N."/>
            <person name="Vulpe C.D."/>
            <person name="Tuck P."/>
            <person name="Blalock B.J."/>
            <person name="Lin Y.Y."/>
            <person name="Smith M.E."/>
            <person name="Ochoa-Acuna H."/>
            <person name="Chen M.M."/>
            <person name="Childers C.P."/>
            <person name="Qu J."/>
            <person name="Dugan S."/>
            <person name="Lee S.L."/>
            <person name="Chao H."/>
            <person name="Dinh H."/>
            <person name="Han Y."/>
            <person name="Doddapaneni H."/>
            <person name="Worley K.C."/>
            <person name="Muzny D.M."/>
            <person name="Gibbs R.A."/>
            <person name="Richards S."/>
        </authorList>
    </citation>
    <scope>NUCLEOTIDE SEQUENCE</scope>
    <source>
        <strain evidence="7">HAZT.00-mixed</strain>
        <tissue evidence="7">Whole organism</tissue>
    </source>
</reference>
<keyword evidence="3 6" id="KW-0812">Transmembrane</keyword>
<gene>
    <name evidence="7" type="ORF">HAZT_HAZT008575</name>
</gene>
<dbReference type="Pfam" id="PF08395">
    <property type="entry name" value="7tm_7"/>
    <property type="match status" value="1"/>
</dbReference>
<comment type="subcellular location">
    <subcellularLocation>
        <location evidence="1">Cell membrane</location>
        <topology evidence="1">Multi-pass membrane protein</topology>
    </subcellularLocation>
</comment>
<dbReference type="GO" id="GO:0050909">
    <property type="term" value="P:sensory perception of taste"/>
    <property type="evidence" value="ECO:0007669"/>
    <property type="project" value="InterPro"/>
</dbReference>
<feature type="transmembrane region" description="Helical" evidence="6">
    <location>
        <begin position="351"/>
        <end position="371"/>
    </location>
</feature>
<keyword evidence="7" id="KW-0675">Receptor</keyword>
<comment type="caution">
    <text evidence="7">The sequence shown here is derived from an EMBL/GenBank/DDBJ whole genome shotgun (WGS) entry which is preliminary data.</text>
</comment>
<feature type="transmembrane region" description="Helical" evidence="6">
    <location>
        <begin position="77"/>
        <end position="101"/>
    </location>
</feature>
<reference evidence="7" key="1">
    <citation type="submission" date="2014-08" db="EMBL/GenBank/DDBJ databases">
        <authorList>
            <person name="Murali S."/>
            <person name="Richards S."/>
            <person name="Bandaranaike D."/>
            <person name="Bellair M."/>
            <person name="Blankenburg K."/>
            <person name="Chao H."/>
            <person name="Dinh H."/>
            <person name="Doddapaneni H."/>
            <person name="Dugan-Rocha S."/>
            <person name="Elkadiri S."/>
            <person name="Gnanaolivu R."/>
            <person name="Hughes D."/>
            <person name="Lee S."/>
            <person name="Li M."/>
            <person name="Ming W."/>
            <person name="Munidasa M."/>
            <person name="Muniz J."/>
            <person name="Nguyen L."/>
            <person name="Osuji N."/>
            <person name="Pu L.-L."/>
            <person name="Puazo M."/>
            <person name="Skinner E."/>
            <person name="Qu C."/>
            <person name="Quiroz J."/>
            <person name="Raj R."/>
            <person name="Weissenberger G."/>
            <person name="Xin Y."/>
            <person name="Zou X."/>
            <person name="Han Y."/>
            <person name="Worley K."/>
            <person name="Muzny D."/>
            <person name="Gibbs R."/>
        </authorList>
    </citation>
    <scope>NUCLEOTIDE SEQUENCE</scope>
    <source>
        <strain evidence="7">HAZT.00-mixed</strain>
        <tissue evidence="7">Whole organism</tissue>
    </source>
</reference>
<keyword evidence="5 6" id="KW-0472">Membrane</keyword>
<proteinExistence type="predicted"/>
<protein>
    <submittedName>
        <fullName evidence="7">Gustatory receptor 76</fullName>
    </submittedName>
</protein>
<evidence type="ECO:0000256" key="1">
    <source>
        <dbReference type="ARBA" id="ARBA00004651"/>
    </source>
</evidence>
<sequence>MAGIKLSLRTLLIWHFHVMRAIAMVPFSLSSGTPQQSQVYLGVSIALQIVLTIWKSIKAYPMLKISQWSVLAVAPNAQGLAFIVLITVIRLSLITSTRTMIKLLRYLTLKSVIDPRISRSTYAFLIVNMSTMMSNIYLDTKHSKERTDIVYFRVVMNLPYFITLRVVSLGINVALQYIAADLKLQVRELIYLDEKNLAVTSTSGVLPSNLQLNKSGFIRSKLHRIRNVRMACQNIHSAFILPVFLFLVYEPLELLILILFALYAQNIQTVYGLLLFIIPGLVHLWLILDAPTDYERTCEDGVHLIRKLITEVGKEEQNRRKEVWQLRGIQAELESMPRFTIFGLFELGRHCLLSMGSLVLIYVIIVVQFAGSGTPVTCLCSGTGNPPH</sequence>
<evidence type="ECO:0000256" key="4">
    <source>
        <dbReference type="ARBA" id="ARBA00022989"/>
    </source>
</evidence>
<accession>A0A6A0GQ62</accession>
<evidence type="ECO:0000256" key="5">
    <source>
        <dbReference type="ARBA" id="ARBA00023136"/>
    </source>
</evidence>
<dbReference type="Proteomes" id="UP000711488">
    <property type="component" value="Unassembled WGS sequence"/>
</dbReference>
<feature type="transmembrane region" description="Helical" evidence="6">
    <location>
        <begin position="6"/>
        <end position="27"/>
    </location>
</feature>
<dbReference type="AlphaFoldDB" id="A0A6A0GQ62"/>
<evidence type="ECO:0000256" key="3">
    <source>
        <dbReference type="ARBA" id="ARBA00022692"/>
    </source>
</evidence>
<organism evidence="7">
    <name type="scientific">Hyalella azteca</name>
    <name type="common">Amphipod</name>
    <dbReference type="NCBI Taxonomy" id="294128"/>
    <lineage>
        <taxon>Eukaryota</taxon>
        <taxon>Metazoa</taxon>
        <taxon>Ecdysozoa</taxon>
        <taxon>Arthropoda</taxon>
        <taxon>Crustacea</taxon>
        <taxon>Multicrustacea</taxon>
        <taxon>Malacostraca</taxon>
        <taxon>Eumalacostraca</taxon>
        <taxon>Peracarida</taxon>
        <taxon>Amphipoda</taxon>
        <taxon>Senticaudata</taxon>
        <taxon>Talitrida</taxon>
        <taxon>Talitroidea</taxon>
        <taxon>Hyalellidae</taxon>
        <taxon>Hyalella</taxon>
    </lineage>
</organism>
<evidence type="ECO:0000256" key="2">
    <source>
        <dbReference type="ARBA" id="ARBA00022475"/>
    </source>
</evidence>
<dbReference type="EMBL" id="JQDR03017037">
    <property type="protein sequence ID" value="KAA0184312.1"/>
    <property type="molecule type" value="Genomic_DNA"/>
</dbReference>
<reference evidence="7" key="3">
    <citation type="submission" date="2019-06" db="EMBL/GenBank/DDBJ databases">
        <authorList>
            <person name="Poynton C."/>
            <person name="Hasenbein S."/>
            <person name="Benoit J.B."/>
            <person name="Sepulveda M.S."/>
            <person name="Poelchau M.F."/>
            <person name="Murali S.C."/>
            <person name="Chen S."/>
            <person name="Glastad K.M."/>
            <person name="Werren J.H."/>
            <person name="Vineis J.H."/>
            <person name="Bowen J.L."/>
            <person name="Friedrich M."/>
            <person name="Jones J."/>
            <person name="Robertson H.M."/>
            <person name="Feyereisen R."/>
            <person name="Mechler-Hickson A."/>
            <person name="Mathers N."/>
            <person name="Lee C.E."/>
            <person name="Colbourne J.K."/>
            <person name="Biales A."/>
            <person name="Johnston J.S."/>
            <person name="Wellborn G.A."/>
            <person name="Rosendale A.J."/>
            <person name="Cridge A.G."/>
            <person name="Munoz-Torres M.C."/>
            <person name="Bain P.A."/>
            <person name="Manny A.R."/>
            <person name="Major K.M."/>
            <person name="Lambert F.N."/>
            <person name="Vulpe C.D."/>
            <person name="Tuck P."/>
            <person name="Blalock B.J."/>
            <person name="Lin Y.-Y."/>
            <person name="Smith M.E."/>
            <person name="Ochoa-Acuna H."/>
            <person name="Chen M.-J.M."/>
            <person name="Childers C.P."/>
            <person name="Qu J."/>
            <person name="Dugan S."/>
            <person name="Lee S.L."/>
            <person name="Chao H."/>
            <person name="Dinh H."/>
            <person name="Han Y."/>
            <person name="Doddapaneni H."/>
            <person name="Worley K.C."/>
            <person name="Muzny D.M."/>
            <person name="Gibbs R.A."/>
            <person name="Richards S."/>
        </authorList>
    </citation>
    <scope>NUCLEOTIDE SEQUENCE</scope>
    <source>
        <strain evidence="7">HAZT.00-mixed</strain>
        <tissue evidence="7">Whole organism</tissue>
    </source>
</reference>
<feature type="transmembrane region" description="Helical" evidence="6">
    <location>
        <begin position="39"/>
        <end position="57"/>
    </location>
</feature>
<evidence type="ECO:0000256" key="6">
    <source>
        <dbReference type="SAM" id="Phobius"/>
    </source>
</evidence>
<feature type="transmembrane region" description="Helical" evidence="6">
    <location>
        <begin position="270"/>
        <end position="288"/>
    </location>
</feature>
<evidence type="ECO:0000313" key="7">
    <source>
        <dbReference type="EMBL" id="KAA0184312.1"/>
    </source>
</evidence>
<feature type="transmembrane region" description="Helical" evidence="6">
    <location>
        <begin position="239"/>
        <end position="264"/>
    </location>
</feature>
<dbReference type="GO" id="GO:0005886">
    <property type="term" value="C:plasma membrane"/>
    <property type="evidence" value="ECO:0007669"/>
    <property type="project" value="UniProtKB-SubCell"/>
</dbReference>
<keyword evidence="2" id="KW-1003">Cell membrane</keyword>